<name>A0A397U5Y0_9GLOM</name>
<keyword evidence="2" id="KW-1185">Reference proteome</keyword>
<proteinExistence type="predicted"/>
<accession>A0A397U5Y0</accession>
<protein>
    <submittedName>
        <fullName evidence="1">Uncharacterized protein</fullName>
    </submittedName>
</protein>
<dbReference type="OrthoDB" id="2352827at2759"/>
<evidence type="ECO:0000313" key="2">
    <source>
        <dbReference type="Proteomes" id="UP000266673"/>
    </source>
</evidence>
<organism evidence="1 2">
    <name type="scientific">Gigaspora rosea</name>
    <dbReference type="NCBI Taxonomy" id="44941"/>
    <lineage>
        <taxon>Eukaryota</taxon>
        <taxon>Fungi</taxon>
        <taxon>Fungi incertae sedis</taxon>
        <taxon>Mucoromycota</taxon>
        <taxon>Glomeromycotina</taxon>
        <taxon>Glomeromycetes</taxon>
        <taxon>Diversisporales</taxon>
        <taxon>Gigasporaceae</taxon>
        <taxon>Gigaspora</taxon>
    </lineage>
</organism>
<sequence length="219" mass="25049">MSHTLVDQINEQEIFQSNNEMSIENIVPSMYPKKMILSNQTKNNIKGESILLDATNITNKLWVTCQENDDSYQTEYDENESDSDCSIEQQSKQYGIQIINDSDEGSSSSIATSIEQIVLPKQPSSKTNQLAKVIEEGNKIDDRPKREQKDRYLTHLRKLFQVSKYRKLEIYDASKNNNFLSMSANILPTRLIGTTGVAIVDRFSISTRIHKPIFGFFLN</sequence>
<gene>
    <name evidence="1" type="ORF">C2G38_2223089</name>
</gene>
<dbReference type="AlphaFoldDB" id="A0A397U5Y0"/>
<dbReference type="EMBL" id="QKWP01002238">
    <property type="protein sequence ID" value="RIB04169.1"/>
    <property type="molecule type" value="Genomic_DNA"/>
</dbReference>
<comment type="caution">
    <text evidence="1">The sequence shown here is derived from an EMBL/GenBank/DDBJ whole genome shotgun (WGS) entry which is preliminary data.</text>
</comment>
<reference evidence="1 2" key="1">
    <citation type="submission" date="2018-06" db="EMBL/GenBank/DDBJ databases">
        <title>Comparative genomics reveals the genomic features of Rhizophagus irregularis, R. cerebriforme, R. diaphanum and Gigaspora rosea, and their symbiotic lifestyle signature.</title>
        <authorList>
            <person name="Morin E."/>
            <person name="San Clemente H."/>
            <person name="Chen E.C.H."/>
            <person name="De La Providencia I."/>
            <person name="Hainaut M."/>
            <person name="Kuo A."/>
            <person name="Kohler A."/>
            <person name="Murat C."/>
            <person name="Tang N."/>
            <person name="Roy S."/>
            <person name="Loubradou J."/>
            <person name="Henrissat B."/>
            <person name="Grigoriev I.V."/>
            <person name="Corradi N."/>
            <person name="Roux C."/>
            <person name="Martin F.M."/>
        </authorList>
    </citation>
    <scope>NUCLEOTIDE SEQUENCE [LARGE SCALE GENOMIC DNA]</scope>
    <source>
        <strain evidence="1 2">DAOM 194757</strain>
    </source>
</reference>
<evidence type="ECO:0000313" key="1">
    <source>
        <dbReference type="EMBL" id="RIB04169.1"/>
    </source>
</evidence>
<dbReference type="Proteomes" id="UP000266673">
    <property type="component" value="Unassembled WGS sequence"/>
</dbReference>